<feature type="compositionally biased region" description="Polar residues" evidence="1">
    <location>
        <begin position="333"/>
        <end position="345"/>
    </location>
</feature>
<name>A0AAN6T0E2_9PEZI</name>
<feature type="region of interest" description="Disordered" evidence="1">
    <location>
        <begin position="791"/>
        <end position="1207"/>
    </location>
</feature>
<feature type="region of interest" description="Disordered" evidence="1">
    <location>
        <begin position="1"/>
        <end position="23"/>
    </location>
</feature>
<gene>
    <name evidence="2" type="ORF">N658DRAFT_429796</name>
</gene>
<feature type="compositionally biased region" description="Polar residues" evidence="1">
    <location>
        <begin position="635"/>
        <end position="648"/>
    </location>
</feature>
<feature type="compositionally biased region" description="Polar residues" evidence="1">
    <location>
        <begin position="794"/>
        <end position="803"/>
    </location>
</feature>
<reference evidence="2" key="2">
    <citation type="submission" date="2023-05" db="EMBL/GenBank/DDBJ databases">
        <authorList>
            <consortium name="Lawrence Berkeley National Laboratory"/>
            <person name="Steindorff A."/>
            <person name="Hensen N."/>
            <person name="Bonometti L."/>
            <person name="Westerberg I."/>
            <person name="Brannstrom I.O."/>
            <person name="Guillou S."/>
            <person name="Cros-Aarteil S."/>
            <person name="Calhoun S."/>
            <person name="Haridas S."/>
            <person name="Kuo A."/>
            <person name="Mondo S."/>
            <person name="Pangilinan J."/>
            <person name="Riley R."/>
            <person name="Labutti K."/>
            <person name="Andreopoulos B."/>
            <person name="Lipzen A."/>
            <person name="Chen C."/>
            <person name="Yanf M."/>
            <person name="Daum C."/>
            <person name="Ng V."/>
            <person name="Clum A."/>
            <person name="Ohm R."/>
            <person name="Martin F."/>
            <person name="Silar P."/>
            <person name="Natvig D."/>
            <person name="Lalanne C."/>
            <person name="Gautier V."/>
            <person name="Ament-Velasquez S.L."/>
            <person name="Kruys A."/>
            <person name="Hutchinson M.I."/>
            <person name="Powell A.J."/>
            <person name="Barry K."/>
            <person name="Miller A.N."/>
            <person name="Grigoriev I.V."/>
            <person name="Debuchy R."/>
            <person name="Gladieux P."/>
            <person name="Thoren M.H."/>
            <person name="Johannesson H."/>
        </authorList>
    </citation>
    <scope>NUCLEOTIDE SEQUENCE</scope>
    <source>
        <strain evidence="2">CBS 757.83</strain>
    </source>
</reference>
<feature type="compositionally biased region" description="Basic and acidic residues" evidence="1">
    <location>
        <begin position="752"/>
        <end position="767"/>
    </location>
</feature>
<feature type="compositionally biased region" description="Pro residues" evidence="1">
    <location>
        <begin position="1053"/>
        <end position="1070"/>
    </location>
</feature>
<feature type="region of interest" description="Disordered" evidence="1">
    <location>
        <begin position="130"/>
        <end position="159"/>
    </location>
</feature>
<accession>A0AAN6T0E2</accession>
<feature type="compositionally biased region" description="Low complexity" evidence="1">
    <location>
        <begin position="867"/>
        <end position="879"/>
    </location>
</feature>
<protein>
    <submittedName>
        <fullName evidence="2">Uncharacterized protein</fullName>
    </submittedName>
</protein>
<feature type="compositionally biased region" description="Low complexity" evidence="1">
    <location>
        <begin position="130"/>
        <end position="145"/>
    </location>
</feature>
<sequence>MNRFRTKKRAKDDIVAGRSSEDSEHASLSFFRKGKKAQQEEVKKEFDLANALPSDDNFRTSLLMGNLSARFSMLREQDDPNTKIGKASDDSVLYPKRQSRLPDFGFGGLGGLTDIAEVESIRGPTFLRTASVASDDPDSGSGASVLARARPTEGNNLFGGRQKIYKIPANSGAGLSGRALYEDDVATSAFQRWRLAERERAMGFQSDAERDETEDEPGNARPESPPPMGYNRKRETSSTTSSASNMARNSTAATSITSKDGHSAPAVATSAIASISERSVTRTRRLYEQGLNQDVSENQSSVLSRIETLTRPRPFASNAEGSRTILAKASAPNLRSMSPASTGRSNGPLDLGVKVQAEAKPGGLGGLPPLSPPVSESGEQPMPSILPKDVGKSTAMGIFQKSSQSYDESQYVKRQLQLQQGREIPTPRQRAGTIDRSVQYSQEQATSSTTVAARPSLQDTRLPPTPITDTETTESTTAVNLAGLSVPVELNMERPSDKDHPAFRRSALPTPLSVSGKISRDPSPVPTPKASTGSAEQPSSDDSPTLGPAAGLSGLVRQHLRTESVDSSLGGAGMDVSGPEPRFQLDSHDPPSVSDQGLGASLSPWPSSDQDWVRSAPQKPAEEAPKMPEGEIQFQRDTTGAETPNRTSTTDDETEEFANQLANARRRVREKLTSYVESDSSRAPSPLPMAAESPSLSAQSSNPLGILKPKTSRGSLIDRSRNMVGNQSKGLKVLGLVGTQMSVSPQPGSKPSFEEKDTVDKDEDSKAHPGLKAFRQARRELQRRKELEMLARQQVAQTSQSTEEALDQRNGAYSEVRADRRPQPRQRTPSRERRPPPVTYRQRPPGDEDSHNSPGHTQPSGERSRSGSETSGGPSSSRPPRLRTNTNTGQYEQLGPPSSGRPVMRSPGLPGGDVQGSPMMAPNPYSGRGAPSPAPSPHPDRSRQAANLALQTGRTGLDPHSGQPSPISPMGLPSPNPYAMGYAGSPVGTPTSLGPRPRGPSTSQHSPALGMMNSGIPGPVRRPVDKREISDPTFIMSTSRVPATTLPHHAQHQPPPPQYPPPPHQPPPVIPGVGDGARPYSGPRSRSNSRAAGPAPPVPPINPRRRRDDSGTRVQEGETPASRIPFSSHAAPGMEYGAGSDDERGSKTDQRRRLRKPHPDNLQGPSSRHLAGSGRPRDDSPPFVAKGPPASRTVATSDMGGVPGGMF</sequence>
<comment type="caution">
    <text evidence="2">The sequence shown here is derived from an EMBL/GenBank/DDBJ whole genome shotgun (WGS) entry which is preliminary data.</text>
</comment>
<dbReference type="AlphaFoldDB" id="A0AAN6T0E2"/>
<feature type="compositionally biased region" description="Basic and acidic residues" evidence="1">
    <location>
        <begin position="10"/>
        <end position="23"/>
    </location>
</feature>
<organism evidence="2 3">
    <name type="scientific">Parathielavia hyrcaniae</name>
    <dbReference type="NCBI Taxonomy" id="113614"/>
    <lineage>
        <taxon>Eukaryota</taxon>
        <taxon>Fungi</taxon>
        <taxon>Dikarya</taxon>
        <taxon>Ascomycota</taxon>
        <taxon>Pezizomycotina</taxon>
        <taxon>Sordariomycetes</taxon>
        <taxon>Sordariomycetidae</taxon>
        <taxon>Sordariales</taxon>
        <taxon>Chaetomiaceae</taxon>
        <taxon>Parathielavia</taxon>
    </lineage>
</organism>
<feature type="region of interest" description="Disordered" evidence="1">
    <location>
        <begin position="201"/>
        <end position="266"/>
    </location>
</feature>
<reference evidence="2" key="1">
    <citation type="journal article" date="2023" name="Mol. Phylogenet. Evol.">
        <title>Genome-scale phylogeny and comparative genomics of the fungal order Sordariales.</title>
        <authorList>
            <person name="Hensen N."/>
            <person name="Bonometti L."/>
            <person name="Westerberg I."/>
            <person name="Brannstrom I.O."/>
            <person name="Guillou S."/>
            <person name="Cros-Aarteil S."/>
            <person name="Calhoun S."/>
            <person name="Haridas S."/>
            <person name="Kuo A."/>
            <person name="Mondo S."/>
            <person name="Pangilinan J."/>
            <person name="Riley R."/>
            <person name="LaButti K."/>
            <person name="Andreopoulos B."/>
            <person name="Lipzen A."/>
            <person name="Chen C."/>
            <person name="Yan M."/>
            <person name="Daum C."/>
            <person name="Ng V."/>
            <person name="Clum A."/>
            <person name="Steindorff A."/>
            <person name="Ohm R.A."/>
            <person name="Martin F."/>
            <person name="Silar P."/>
            <person name="Natvig D.O."/>
            <person name="Lalanne C."/>
            <person name="Gautier V."/>
            <person name="Ament-Velasquez S.L."/>
            <person name="Kruys A."/>
            <person name="Hutchinson M.I."/>
            <person name="Powell A.J."/>
            <person name="Barry K."/>
            <person name="Miller A.N."/>
            <person name="Grigoriev I.V."/>
            <person name="Debuchy R."/>
            <person name="Gladieux P."/>
            <person name="Hiltunen Thoren M."/>
            <person name="Johannesson H."/>
        </authorList>
    </citation>
    <scope>NUCLEOTIDE SEQUENCE</scope>
    <source>
        <strain evidence="2">CBS 757.83</strain>
    </source>
</reference>
<feature type="compositionally biased region" description="Polar residues" evidence="1">
    <location>
        <begin position="694"/>
        <end position="703"/>
    </location>
</feature>
<feature type="compositionally biased region" description="Polar residues" evidence="1">
    <location>
        <begin position="529"/>
        <end position="543"/>
    </location>
</feature>
<feature type="compositionally biased region" description="Polar residues" evidence="1">
    <location>
        <begin position="436"/>
        <end position="451"/>
    </location>
</feature>
<feature type="compositionally biased region" description="Basic and acidic residues" evidence="1">
    <location>
        <begin position="1141"/>
        <end position="1151"/>
    </location>
</feature>
<feature type="compositionally biased region" description="Polar residues" evidence="1">
    <location>
        <begin position="739"/>
        <end position="749"/>
    </location>
</feature>
<keyword evidence="3" id="KW-1185">Reference proteome</keyword>
<evidence type="ECO:0000256" key="1">
    <source>
        <dbReference type="SAM" id="MobiDB-lite"/>
    </source>
</evidence>
<feature type="compositionally biased region" description="Basic and acidic residues" evidence="1">
    <location>
        <begin position="620"/>
        <end position="629"/>
    </location>
</feature>
<evidence type="ECO:0000313" key="3">
    <source>
        <dbReference type="Proteomes" id="UP001305647"/>
    </source>
</evidence>
<feature type="compositionally biased region" description="Low complexity" evidence="1">
    <location>
        <begin position="237"/>
        <end position="255"/>
    </location>
</feature>
<feature type="compositionally biased region" description="Low complexity" evidence="1">
    <location>
        <begin position="467"/>
        <end position="477"/>
    </location>
</feature>
<dbReference type="Proteomes" id="UP001305647">
    <property type="component" value="Unassembled WGS sequence"/>
</dbReference>
<dbReference type="EMBL" id="MU863649">
    <property type="protein sequence ID" value="KAK4099434.1"/>
    <property type="molecule type" value="Genomic_DNA"/>
</dbReference>
<evidence type="ECO:0000313" key="2">
    <source>
        <dbReference type="EMBL" id="KAK4099434.1"/>
    </source>
</evidence>
<feature type="compositionally biased region" description="Basic and acidic residues" evidence="1">
    <location>
        <begin position="491"/>
        <end position="502"/>
    </location>
</feature>
<feature type="region of interest" description="Disordered" evidence="1">
    <location>
        <begin position="314"/>
        <end position="779"/>
    </location>
</feature>
<proteinExistence type="predicted"/>